<dbReference type="HOGENOM" id="CLU_2949825_0_0_11"/>
<evidence type="ECO:0000313" key="3">
    <source>
        <dbReference type="Proteomes" id="UP000016498"/>
    </source>
</evidence>
<feature type="region of interest" description="Disordered" evidence="1">
    <location>
        <begin position="28"/>
        <end position="59"/>
    </location>
</feature>
<proteinExistence type="predicted"/>
<dbReference type="Proteomes" id="UP000016498">
    <property type="component" value="Unassembled WGS sequence"/>
</dbReference>
<dbReference type="AlphaFoldDB" id="U1RAK4"/>
<comment type="caution">
    <text evidence="2">The sequence shown here is derived from an EMBL/GenBank/DDBJ whole genome shotgun (WGS) entry which is preliminary data.</text>
</comment>
<organism evidence="2 3">
    <name type="scientific">Actinomyces johnsonii F0510</name>
    <dbReference type="NCBI Taxonomy" id="1227262"/>
    <lineage>
        <taxon>Bacteria</taxon>
        <taxon>Bacillati</taxon>
        <taxon>Actinomycetota</taxon>
        <taxon>Actinomycetes</taxon>
        <taxon>Actinomycetales</taxon>
        <taxon>Actinomycetaceae</taxon>
        <taxon>Actinomyces</taxon>
    </lineage>
</organism>
<protein>
    <submittedName>
        <fullName evidence="2">Uncharacterized protein</fullName>
    </submittedName>
</protein>
<dbReference type="EMBL" id="AWSD01000388">
    <property type="protein sequence ID" value="ERH15552.1"/>
    <property type="molecule type" value="Genomic_DNA"/>
</dbReference>
<accession>U1RAK4</accession>
<sequence>MGRKQPLSVVHQVVSFVSRDEVDLLVQSAAGRRGQRGKERTGQRIRLPFTNDDRRTTPL</sequence>
<evidence type="ECO:0000256" key="1">
    <source>
        <dbReference type="SAM" id="MobiDB-lite"/>
    </source>
</evidence>
<name>U1RAK4_9ACTO</name>
<evidence type="ECO:0000313" key="2">
    <source>
        <dbReference type="EMBL" id="ERH15552.1"/>
    </source>
</evidence>
<reference evidence="2 3" key="1">
    <citation type="submission" date="2013-06" db="EMBL/GenBank/DDBJ databases">
        <authorList>
            <person name="Weinstock G."/>
            <person name="Sodergren E."/>
            <person name="Lobos E.A."/>
            <person name="Fulton L."/>
            <person name="Fulton R."/>
            <person name="Courtney L."/>
            <person name="Fronick C."/>
            <person name="O'Laughlin M."/>
            <person name="Godfrey J."/>
            <person name="Wilson R.M."/>
            <person name="Miner T."/>
            <person name="Farmer C."/>
            <person name="Delehaunty K."/>
            <person name="Cordes M."/>
            <person name="Minx P."/>
            <person name="Tomlinson C."/>
            <person name="Chen J."/>
            <person name="Wollam A."/>
            <person name="Pepin K.H."/>
            <person name="Bhonagiri V."/>
            <person name="Zhang X."/>
            <person name="Warren W."/>
            <person name="Mitreva M."/>
            <person name="Mardis E.R."/>
            <person name="Wilson R.K."/>
        </authorList>
    </citation>
    <scope>NUCLEOTIDE SEQUENCE [LARGE SCALE GENOMIC DNA]</scope>
    <source>
        <strain evidence="2 3">F0510</strain>
    </source>
</reference>
<gene>
    <name evidence="2" type="ORF">HMPREF1549_03214</name>
</gene>